<protein>
    <submittedName>
        <fullName evidence="1">Uncharacterized protein</fullName>
    </submittedName>
</protein>
<dbReference type="AlphaFoldDB" id="A0A2I0JJE9"/>
<dbReference type="Proteomes" id="UP000233551">
    <property type="component" value="Unassembled WGS sequence"/>
</dbReference>
<evidence type="ECO:0000313" key="1">
    <source>
        <dbReference type="EMBL" id="PKI56395.1"/>
    </source>
</evidence>
<organism evidence="1 2">
    <name type="scientific">Punica granatum</name>
    <name type="common">Pomegranate</name>
    <dbReference type="NCBI Taxonomy" id="22663"/>
    <lineage>
        <taxon>Eukaryota</taxon>
        <taxon>Viridiplantae</taxon>
        <taxon>Streptophyta</taxon>
        <taxon>Embryophyta</taxon>
        <taxon>Tracheophyta</taxon>
        <taxon>Spermatophyta</taxon>
        <taxon>Magnoliopsida</taxon>
        <taxon>eudicotyledons</taxon>
        <taxon>Gunneridae</taxon>
        <taxon>Pentapetalae</taxon>
        <taxon>rosids</taxon>
        <taxon>malvids</taxon>
        <taxon>Myrtales</taxon>
        <taxon>Lythraceae</taxon>
        <taxon>Punica</taxon>
    </lineage>
</organism>
<dbReference type="EMBL" id="PGOL01001600">
    <property type="protein sequence ID" value="PKI56395.1"/>
    <property type="molecule type" value="Genomic_DNA"/>
</dbReference>
<comment type="caution">
    <text evidence="1">The sequence shown here is derived from an EMBL/GenBank/DDBJ whole genome shotgun (WGS) entry which is preliminary data.</text>
</comment>
<dbReference type="PANTHER" id="PTHR47592:SF31">
    <property type="entry name" value="ZINC FINGER, CCHC-TYPE-RELATED"/>
    <property type="match status" value="1"/>
</dbReference>
<sequence length="102" mass="11928">MLFLLTVLNVAYVLDPNLQPLDDPAPDATPEEIAKVTELKKKREENKFTCRGHILNTLSDRLHDLYMSMQSPMEIWKALEEKYNTERQVSISWIKSMNYKSL</sequence>
<name>A0A2I0JJE9_PUNGR</name>
<reference evidence="1 2" key="1">
    <citation type="submission" date="2017-11" db="EMBL/GenBank/DDBJ databases">
        <title>De-novo sequencing of pomegranate (Punica granatum L.) genome.</title>
        <authorList>
            <person name="Akparov Z."/>
            <person name="Amiraslanov A."/>
            <person name="Hajiyeva S."/>
            <person name="Abbasov M."/>
            <person name="Kaur K."/>
            <person name="Hamwieh A."/>
            <person name="Solovyev V."/>
            <person name="Salamov A."/>
            <person name="Braich B."/>
            <person name="Kosarev P."/>
            <person name="Mahmoud A."/>
            <person name="Hajiyev E."/>
            <person name="Babayeva S."/>
            <person name="Izzatullayeva V."/>
            <person name="Mammadov A."/>
            <person name="Mammadov A."/>
            <person name="Sharifova S."/>
            <person name="Ojaghi J."/>
            <person name="Eynullazada K."/>
            <person name="Bayramov B."/>
            <person name="Abdulazimova A."/>
            <person name="Shahmuradov I."/>
        </authorList>
    </citation>
    <scope>NUCLEOTIDE SEQUENCE [LARGE SCALE GENOMIC DNA]</scope>
    <source>
        <strain evidence="2">cv. AG2017</strain>
        <tissue evidence="1">Leaf</tissue>
    </source>
</reference>
<accession>A0A2I0JJE9</accession>
<keyword evidence="2" id="KW-1185">Reference proteome</keyword>
<dbReference type="PANTHER" id="PTHR47592">
    <property type="entry name" value="PBF68 PROTEIN"/>
    <property type="match status" value="1"/>
</dbReference>
<proteinExistence type="predicted"/>
<gene>
    <name evidence="1" type="ORF">CRG98_023198</name>
</gene>
<dbReference type="Pfam" id="PF14223">
    <property type="entry name" value="Retrotran_gag_2"/>
    <property type="match status" value="1"/>
</dbReference>
<evidence type="ECO:0000313" key="2">
    <source>
        <dbReference type="Proteomes" id="UP000233551"/>
    </source>
</evidence>